<evidence type="ECO:0000256" key="1">
    <source>
        <dbReference type="SAM" id="MobiDB-lite"/>
    </source>
</evidence>
<gene>
    <name evidence="3" type="ORF">F5891DRAFT_1047064</name>
</gene>
<accession>A0AAD4E1N7</accession>
<dbReference type="AlphaFoldDB" id="A0AAD4E1N7"/>
<feature type="compositionally biased region" description="Pro residues" evidence="1">
    <location>
        <begin position="418"/>
        <end position="437"/>
    </location>
</feature>
<dbReference type="RefSeq" id="XP_041223283.1">
    <property type="nucleotide sequence ID" value="XM_041362339.1"/>
</dbReference>
<feature type="compositionally biased region" description="Low complexity" evidence="1">
    <location>
        <begin position="179"/>
        <end position="193"/>
    </location>
</feature>
<name>A0AAD4E1N7_9AGAM</name>
<feature type="compositionally biased region" description="Basic and acidic residues" evidence="1">
    <location>
        <begin position="128"/>
        <end position="139"/>
    </location>
</feature>
<comment type="caution">
    <text evidence="3">The sequence shown here is derived from an EMBL/GenBank/DDBJ whole genome shotgun (WGS) entry which is preliminary data.</text>
</comment>
<evidence type="ECO:0000313" key="3">
    <source>
        <dbReference type="EMBL" id="KAG1897707.1"/>
    </source>
</evidence>
<dbReference type="GeneID" id="64656637"/>
<reference evidence="3" key="1">
    <citation type="journal article" date="2020" name="New Phytol.">
        <title>Comparative genomics reveals dynamic genome evolution in host specialist ectomycorrhizal fungi.</title>
        <authorList>
            <person name="Lofgren L.A."/>
            <person name="Nguyen N.H."/>
            <person name="Vilgalys R."/>
            <person name="Ruytinx J."/>
            <person name="Liao H.L."/>
            <person name="Branco S."/>
            <person name="Kuo A."/>
            <person name="LaButti K."/>
            <person name="Lipzen A."/>
            <person name="Andreopoulos W."/>
            <person name="Pangilinan J."/>
            <person name="Riley R."/>
            <person name="Hundley H."/>
            <person name="Na H."/>
            <person name="Barry K."/>
            <person name="Grigoriev I.V."/>
            <person name="Stajich J.E."/>
            <person name="Kennedy P.G."/>
        </authorList>
    </citation>
    <scope>NUCLEOTIDE SEQUENCE</scope>
    <source>
        <strain evidence="3">FC203</strain>
    </source>
</reference>
<keyword evidence="4" id="KW-1185">Reference proteome</keyword>
<keyword evidence="2" id="KW-0812">Transmembrane</keyword>
<sequence length="1055" mass="110514">MSTTPPPKKTLRSRMGTAMRRSSTSWGLPTLPNRSGSATPPLTEPDSASIAGSTSPKFEREASTASLTQVDTTPPPSQMAPSTIPESPAREAAALASEAASPNQSTSPLSGGVFTAEHPSDPSPRAPEGSRKATEEPKPEPAFAVPSVVVNSPGPAAENTLSPVFTDEPEEIGPPGERAQASAPPASTQAPSAAPKPTPAPSTTPPPALAREPTPPVPAASPPPAAARPREPTPPVPTATPPLAATPPREPTPPVSTASPPPAAAPLRKPTPPASTATPPPAAAPPRKPTPPASTATPPPAAVPPREPTPPVPVATSPPAGKAADATSAAPRQLASSSAPAPTAPSAPSRAQASTPPAPPSEISRVPPSAPRTPPAQAPGPATTTGYFDLSVPRTSSPLDEHVDEGANVWADHISPSASPPLPPASAPPPAPAPAPAPVTEFDPLANHPATSKVAKTTSRPRGSSVSSAQVMAQRQPSRKPSSTFQPREREIIGTTYTWSSPNSEFNQSKASLAIHSEDPFADSGPRAPGYHLYPPQQPADLASPIVHDHFDPRSPRDETMIAPAEPVAVPLPALHEVMLSHSVRQVSSGYTSSDGASTGYIPSRDIPIETNERLPLIIRQGRPSTPPIVTTFSQPSPETESYHPHAFGVSHPTPQRAQPARLDGNGSAHTYSYGSVSRPYAGRGWIEQALPHGAKYFVNPRVQATTDIDLRNLAKLEAVMSVVEMAGSAPEGCEMWVREGPAVKRGWRRQKVTGGPVISWIDHRIRRVSSDIPSVDGIIFSGEDDNSPCAYSLPPSARQEALDALHWSYTDPLLAHPQPIPPPFTQEECHKLLGHLNDPNLRSTTTHTRMIARILLRVAHWRQMHFRPHKPLPHDVPVMRRPIRRVPVGRMIVDIITGILCLGIPFFLVDRSTYGGHIDLEGNVVSNSGGPLFLAGACACLVAAVILSASVTLMTLPGLSGIARISGLVAIMCSVLSMITSFISIIRQKTELAHGTPTSGSEGFVLLSRRSVLLSLPLVFLAYSVAGFITGVVIYSFNGVVVNGIAKGSLSQIH</sequence>
<feature type="transmembrane region" description="Helical" evidence="2">
    <location>
        <begin position="889"/>
        <end position="910"/>
    </location>
</feature>
<feature type="transmembrane region" description="Helical" evidence="2">
    <location>
        <begin position="1013"/>
        <end position="1038"/>
    </location>
</feature>
<keyword evidence="2" id="KW-0472">Membrane</keyword>
<feature type="compositionally biased region" description="Low complexity" evidence="1">
    <location>
        <begin position="335"/>
        <end position="355"/>
    </location>
</feature>
<keyword evidence="2" id="KW-1133">Transmembrane helix</keyword>
<protein>
    <submittedName>
        <fullName evidence="3">Uncharacterized protein</fullName>
    </submittedName>
</protein>
<dbReference type="EMBL" id="JABBWK010000044">
    <property type="protein sequence ID" value="KAG1897707.1"/>
    <property type="molecule type" value="Genomic_DNA"/>
</dbReference>
<dbReference type="Proteomes" id="UP001195769">
    <property type="component" value="Unassembled WGS sequence"/>
</dbReference>
<feature type="compositionally biased region" description="Polar residues" evidence="1">
    <location>
        <begin position="454"/>
        <end position="486"/>
    </location>
</feature>
<feature type="compositionally biased region" description="Pro residues" evidence="1">
    <location>
        <begin position="368"/>
        <end position="378"/>
    </location>
</feature>
<feature type="compositionally biased region" description="Pro residues" evidence="1">
    <location>
        <begin position="194"/>
        <end position="313"/>
    </location>
</feature>
<feature type="transmembrane region" description="Helical" evidence="2">
    <location>
        <begin position="966"/>
        <end position="987"/>
    </location>
</feature>
<feature type="region of interest" description="Disordered" evidence="1">
    <location>
        <begin position="1"/>
        <end position="488"/>
    </location>
</feature>
<evidence type="ECO:0000256" key="2">
    <source>
        <dbReference type="SAM" id="Phobius"/>
    </source>
</evidence>
<feature type="compositionally biased region" description="Polar residues" evidence="1">
    <location>
        <begin position="20"/>
        <end position="40"/>
    </location>
</feature>
<feature type="transmembrane region" description="Helical" evidence="2">
    <location>
        <begin position="930"/>
        <end position="954"/>
    </location>
</feature>
<feature type="compositionally biased region" description="Low complexity" evidence="1">
    <location>
        <begin position="85"/>
        <end position="102"/>
    </location>
</feature>
<feature type="compositionally biased region" description="Polar residues" evidence="1">
    <location>
        <begin position="63"/>
        <end position="72"/>
    </location>
</feature>
<proteinExistence type="predicted"/>
<evidence type="ECO:0000313" key="4">
    <source>
        <dbReference type="Proteomes" id="UP001195769"/>
    </source>
</evidence>
<organism evidence="3 4">
    <name type="scientific">Suillus fuscotomentosus</name>
    <dbReference type="NCBI Taxonomy" id="1912939"/>
    <lineage>
        <taxon>Eukaryota</taxon>
        <taxon>Fungi</taxon>
        <taxon>Dikarya</taxon>
        <taxon>Basidiomycota</taxon>
        <taxon>Agaricomycotina</taxon>
        <taxon>Agaricomycetes</taxon>
        <taxon>Agaricomycetidae</taxon>
        <taxon>Boletales</taxon>
        <taxon>Suillineae</taxon>
        <taxon>Suillaceae</taxon>
        <taxon>Suillus</taxon>
    </lineage>
</organism>